<dbReference type="EMBL" id="JAXBLV010000031">
    <property type="protein sequence ID" value="MDY3558427.1"/>
    <property type="molecule type" value="Genomic_DNA"/>
</dbReference>
<feature type="region of interest" description="Disordered" evidence="1">
    <location>
        <begin position="1"/>
        <end position="45"/>
    </location>
</feature>
<name>A0ABU5ESW5_9BACT</name>
<comment type="caution">
    <text evidence="2">The sequence shown here is derived from an EMBL/GenBank/DDBJ whole genome shotgun (WGS) entry which is preliminary data.</text>
</comment>
<feature type="compositionally biased region" description="Basic residues" evidence="1">
    <location>
        <begin position="1"/>
        <end position="10"/>
    </location>
</feature>
<proteinExistence type="predicted"/>
<dbReference type="SUPFAM" id="SSF141571">
    <property type="entry name" value="Pentapeptide repeat-like"/>
    <property type="match status" value="1"/>
</dbReference>
<evidence type="ECO:0000313" key="2">
    <source>
        <dbReference type="EMBL" id="MDY3558427.1"/>
    </source>
</evidence>
<dbReference type="RefSeq" id="WP_320685350.1">
    <property type="nucleotide sequence ID" value="NZ_JAXBLV010000031.1"/>
</dbReference>
<reference evidence="3" key="1">
    <citation type="journal article" date="2023" name="Mar. Drugs">
        <title>Gemmata algarum, a Novel Planctomycete Isolated from an Algal Mat, Displays Antimicrobial Activity.</title>
        <authorList>
            <person name="Kumar G."/>
            <person name="Kallscheuer N."/>
            <person name="Kashif M."/>
            <person name="Ahamad S."/>
            <person name="Jagadeeshwari U."/>
            <person name="Pannikurungottu S."/>
            <person name="Haufschild T."/>
            <person name="Kabuu M."/>
            <person name="Sasikala C."/>
            <person name="Jogler C."/>
            <person name="Ramana C."/>
        </authorList>
    </citation>
    <scope>NUCLEOTIDE SEQUENCE [LARGE SCALE GENOMIC DNA]</scope>
    <source>
        <strain evidence="3">JC673</strain>
    </source>
</reference>
<feature type="compositionally biased region" description="Low complexity" evidence="1">
    <location>
        <begin position="24"/>
        <end position="37"/>
    </location>
</feature>
<dbReference type="InterPro" id="IPR001646">
    <property type="entry name" value="5peptide_repeat"/>
</dbReference>
<sequence length="304" mass="32268">MAKVAAKKTATKAVPKGKAPPKAKPTSAKAKPKAALPKPAPVDWPAALRSGEAGVKKWNNLTARERNRVDLSAADLSGADLTAAKLDGFDLRGVDLTGALLNNMSLTGAKFDEATKWPEGFVPGPALKWKGAGADPRTAAPPEEKALPAPADFGGFLARLKQVTDPAKLDKATKMLQAERFRLYARVNADSLVGVVKSQTAADLVYSCRLGSDGKYACCTQNLNMCGGLRGSPCKHLLVLLVGLSRAGELDAATAHQWTQSARGQKPELDKDVMTATFLQYKGAEAGEVDWRPTETVPEDFYAV</sequence>
<dbReference type="Proteomes" id="UP001272242">
    <property type="component" value="Unassembled WGS sequence"/>
</dbReference>
<protein>
    <submittedName>
        <fullName evidence="2">Pentapeptide repeat-containing protein</fullName>
    </submittedName>
</protein>
<keyword evidence="3" id="KW-1185">Reference proteome</keyword>
<evidence type="ECO:0000313" key="3">
    <source>
        <dbReference type="Proteomes" id="UP001272242"/>
    </source>
</evidence>
<dbReference type="Gene3D" id="2.160.20.80">
    <property type="entry name" value="E3 ubiquitin-protein ligase SopA"/>
    <property type="match status" value="1"/>
</dbReference>
<evidence type="ECO:0000256" key="1">
    <source>
        <dbReference type="SAM" id="MobiDB-lite"/>
    </source>
</evidence>
<accession>A0ABU5ESW5</accession>
<dbReference type="Pfam" id="PF00805">
    <property type="entry name" value="Pentapeptide"/>
    <property type="match status" value="1"/>
</dbReference>
<gene>
    <name evidence="2" type="ORF">R5W23_005542</name>
</gene>
<organism evidence="2 3">
    <name type="scientific">Gemmata algarum</name>
    <dbReference type="NCBI Taxonomy" id="2975278"/>
    <lineage>
        <taxon>Bacteria</taxon>
        <taxon>Pseudomonadati</taxon>
        <taxon>Planctomycetota</taxon>
        <taxon>Planctomycetia</taxon>
        <taxon>Gemmatales</taxon>
        <taxon>Gemmataceae</taxon>
        <taxon>Gemmata</taxon>
    </lineage>
</organism>